<dbReference type="EMBL" id="CP001968">
    <property type="protein sequence ID" value="ADD67409.1"/>
    <property type="molecule type" value="Genomic_DNA"/>
</dbReference>
<organism evidence="3 4">
    <name type="scientific">Denitrovibrio acetiphilus (strain DSM 12809 / NBRC 114555 / N2460)</name>
    <dbReference type="NCBI Taxonomy" id="522772"/>
    <lineage>
        <taxon>Bacteria</taxon>
        <taxon>Pseudomonadati</taxon>
        <taxon>Deferribacterota</taxon>
        <taxon>Deferribacteres</taxon>
        <taxon>Deferribacterales</taxon>
        <taxon>Geovibrionaceae</taxon>
        <taxon>Denitrovibrio</taxon>
    </lineage>
</organism>
<feature type="transmembrane region" description="Helical" evidence="2">
    <location>
        <begin position="6"/>
        <end position="25"/>
    </location>
</feature>
<gene>
    <name evidence="3" type="ordered locus">Dacet_0615</name>
</gene>
<keyword evidence="4" id="KW-1185">Reference proteome</keyword>
<accession>D4H4L5</accession>
<sequence precursor="true">MSWLKYGTIGAIIGAAAVVGAAFLFGDSEEAESCSFDEFEDELENETPSNPEIVPES</sequence>
<evidence type="ECO:0000256" key="1">
    <source>
        <dbReference type="SAM" id="MobiDB-lite"/>
    </source>
</evidence>
<feature type="region of interest" description="Disordered" evidence="1">
    <location>
        <begin position="34"/>
        <end position="57"/>
    </location>
</feature>
<proteinExistence type="predicted"/>
<dbReference type="KEGG" id="dap:Dacet_0615"/>
<evidence type="ECO:0000256" key="2">
    <source>
        <dbReference type="SAM" id="Phobius"/>
    </source>
</evidence>
<dbReference type="STRING" id="522772.Dacet_0615"/>
<keyword evidence="2" id="KW-0812">Transmembrane</keyword>
<dbReference type="AlphaFoldDB" id="D4H4L5"/>
<feature type="compositionally biased region" description="Acidic residues" evidence="1">
    <location>
        <begin position="34"/>
        <end position="45"/>
    </location>
</feature>
<protein>
    <submittedName>
        <fullName evidence="3">Uncharacterized protein</fullName>
    </submittedName>
</protein>
<evidence type="ECO:0000313" key="4">
    <source>
        <dbReference type="Proteomes" id="UP000002012"/>
    </source>
</evidence>
<dbReference type="RefSeq" id="WP_013009953.1">
    <property type="nucleotide sequence ID" value="NC_013943.1"/>
</dbReference>
<keyword evidence="2" id="KW-0472">Membrane</keyword>
<evidence type="ECO:0000313" key="3">
    <source>
        <dbReference type="EMBL" id="ADD67409.1"/>
    </source>
</evidence>
<keyword evidence="2" id="KW-1133">Transmembrane helix</keyword>
<dbReference type="InParanoid" id="D4H4L5"/>
<name>D4H4L5_DENA2</name>
<dbReference type="Proteomes" id="UP000002012">
    <property type="component" value="Chromosome"/>
</dbReference>
<reference evidence="3 4" key="1">
    <citation type="journal article" date="2010" name="Stand. Genomic Sci.">
        <title>Complete genome sequence of Denitrovibrio acetiphilus type strain (N2460).</title>
        <authorList>
            <person name="Kiss H."/>
            <person name="Lang E."/>
            <person name="Lapidus A."/>
            <person name="Copeland A."/>
            <person name="Nolan M."/>
            <person name="Glavina Del Rio T."/>
            <person name="Chen F."/>
            <person name="Lucas S."/>
            <person name="Tice H."/>
            <person name="Cheng J.F."/>
            <person name="Han C."/>
            <person name="Goodwin L."/>
            <person name="Pitluck S."/>
            <person name="Liolios K."/>
            <person name="Pati A."/>
            <person name="Ivanova N."/>
            <person name="Mavromatis K."/>
            <person name="Chen A."/>
            <person name="Palaniappan K."/>
            <person name="Land M."/>
            <person name="Hauser L."/>
            <person name="Chang Y.J."/>
            <person name="Jeffries C.D."/>
            <person name="Detter J.C."/>
            <person name="Brettin T."/>
            <person name="Spring S."/>
            <person name="Rohde M."/>
            <person name="Goker M."/>
            <person name="Woyke T."/>
            <person name="Bristow J."/>
            <person name="Eisen J.A."/>
            <person name="Markowitz V."/>
            <person name="Hugenholtz P."/>
            <person name="Kyrpides N.C."/>
            <person name="Klenk H.P."/>
        </authorList>
    </citation>
    <scope>NUCLEOTIDE SEQUENCE [LARGE SCALE GENOMIC DNA]</scope>
    <source>
        <strain evidence="4">DSM 12809 / NBRC 114555 / N2460</strain>
    </source>
</reference>
<dbReference type="HOGENOM" id="CLU_2989169_0_0_0"/>
<dbReference type="PaxDb" id="522772-Dacet_0615"/>